<dbReference type="AlphaFoldDB" id="A0A6A6ILI8"/>
<dbReference type="RefSeq" id="XP_033686083.1">
    <property type="nucleotide sequence ID" value="XM_033821449.1"/>
</dbReference>
<proteinExistence type="predicted"/>
<keyword evidence="1" id="KW-0175">Coiled coil</keyword>
<gene>
    <name evidence="2" type="ORF">BU26DRAFT_276030</name>
</gene>
<dbReference type="Gene3D" id="1.10.287.1490">
    <property type="match status" value="1"/>
</dbReference>
<dbReference type="OrthoDB" id="3945906at2759"/>
<keyword evidence="3" id="KW-1185">Reference proteome</keyword>
<protein>
    <submittedName>
        <fullName evidence="2">Uncharacterized protein</fullName>
    </submittedName>
</protein>
<evidence type="ECO:0000313" key="2">
    <source>
        <dbReference type="EMBL" id="KAF2251079.1"/>
    </source>
</evidence>
<sequence length="382" mass="42328">MAPTEPYRGAISLASSKYASPSATRKAFTTMPSAVSPVTKAPVNTAGASNAIATKEQVAAAAKDVTTHTPYNADAQLAMAQDEALKDEVEKHSAKFAKSVSSAVSNTRRLLTLIRDSVKEGGDEASASLKSVDTLWQELEQLFEAAQNAKSALPDFLEKQKGNMSLYHNSVINETIRETQDELNLQHKKVNIQHSLILERQQAFLDHKAQTDAKLKEFTELQERVSRLTLDKGLLRTELDNVQQHLDEERKGKAEGLQKAGSLKKEVEALEATKEKLATEGDTLRATISDLQDKVKAAEHKATDHYEKEIRRVGEQLAKEQHKATALDTLVKALQKGDNSAKKEVEKLRTEQKLLQDKYNHQSAEYSKAFTVSDHTLIKTRC</sequence>
<organism evidence="2 3">
    <name type="scientific">Trematosphaeria pertusa</name>
    <dbReference type="NCBI Taxonomy" id="390896"/>
    <lineage>
        <taxon>Eukaryota</taxon>
        <taxon>Fungi</taxon>
        <taxon>Dikarya</taxon>
        <taxon>Ascomycota</taxon>
        <taxon>Pezizomycotina</taxon>
        <taxon>Dothideomycetes</taxon>
        <taxon>Pleosporomycetidae</taxon>
        <taxon>Pleosporales</taxon>
        <taxon>Massarineae</taxon>
        <taxon>Trematosphaeriaceae</taxon>
        <taxon>Trematosphaeria</taxon>
    </lineage>
</organism>
<accession>A0A6A6ILI8</accession>
<dbReference type="EMBL" id="ML987193">
    <property type="protein sequence ID" value="KAF2251079.1"/>
    <property type="molecule type" value="Genomic_DNA"/>
</dbReference>
<evidence type="ECO:0000256" key="1">
    <source>
        <dbReference type="SAM" id="Coils"/>
    </source>
</evidence>
<evidence type="ECO:0000313" key="3">
    <source>
        <dbReference type="Proteomes" id="UP000800094"/>
    </source>
</evidence>
<reference evidence="2" key="1">
    <citation type="journal article" date="2020" name="Stud. Mycol.">
        <title>101 Dothideomycetes genomes: a test case for predicting lifestyles and emergence of pathogens.</title>
        <authorList>
            <person name="Haridas S."/>
            <person name="Albert R."/>
            <person name="Binder M."/>
            <person name="Bloem J."/>
            <person name="Labutti K."/>
            <person name="Salamov A."/>
            <person name="Andreopoulos B."/>
            <person name="Baker S."/>
            <person name="Barry K."/>
            <person name="Bills G."/>
            <person name="Bluhm B."/>
            <person name="Cannon C."/>
            <person name="Castanera R."/>
            <person name="Culley D."/>
            <person name="Daum C."/>
            <person name="Ezra D."/>
            <person name="Gonzalez J."/>
            <person name="Henrissat B."/>
            <person name="Kuo A."/>
            <person name="Liang C."/>
            <person name="Lipzen A."/>
            <person name="Lutzoni F."/>
            <person name="Magnuson J."/>
            <person name="Mondo S."/>
            <person name="Nolan M."/>
            <person name="Ohm R."/>
            <person name="Pangilinan J."/>
            <person name="Park H.-J."/>
            <person name="Ramirez L."/>
            <person name="Alfaro M."/>
            <person name="Sun H."/>
            <person name="Tritt A."/>
            <person name="Yoshinaga Y."/>
            <person name="Zwiers L.-H."/>
            <person name="Turgeon B."/>
            <person name="Goodwin S."/>
            <person name="Spatafora J."/>
            <person name="Crous P."/>
            <person name="Grigoriev I."/>
        </authorList>
    </citation>
    <scope>NUCLEOTIDE SEQUENCE</scope>
    <source>
        <strain evidence="2">CBS 122368</strain>
    </source>
</reference>
<dbReference type="GeneID" id="54574779"/>
<feature type="coiled-coil region" evidence="1">
    <location>
        <begin position="260"/>
        <end position="365"/>
    </location>
</feature>
<name>A0A6A6ILI8_9PLEO</name>
<dbReference type="Proteomes" id="UP000800094">
    <property type="component" value="Unassembled WGS sequence"/>
</dbReference>